<name>A0A1M6DRM9_9FLAO</name>
<reference evidence="2" key="1">
    <citation type="submission" date="2016-11" db="EMBL/GenBank/DDBJ databases">
        <authorList>
            <person name="Varghese N."/>
            <person name="Submissions S."/>
        </authorList>
    </citation>
    <scope>NUCLEOTIDE SEQUENCE [LARGE SCALE GENOMIC DNA]</scope>
    <source>
        <strain evidence="2">DSM 26349</strain>
    </source>
</reference>
<keyword evidence="2" id="KW-1185">Reference proteome</keyword>
<evidence type="ECO:0000313" key="1">
    <source>
        <dbReference type="EMBL" id="SHI75833.1"/>
    </source>
</evidence>
<protein>
    <submittedName>
        <fullName evidence="1">Uncharacterized protein</fullName>
    </submittedName>
</protein>
<dbReference type="EMBL" id="FQYV01000005">
    <property type="protein sequence ID" value="SHI75833.1"/>
    <property type="molecule type" value="Genomic_DNA"/>
</dbReference>
<dbReference type="OrthoDB" id="645138at2"/>
<dbReference type="AlphaFoldDB" id="A0A1M6DRM9"/>
<dbReference type="STRING" id="797419.SAMN05216556_10685"/>
<evidence type="ECO:0000313" key="2">
    <source>
        <dbReference type="Proteomes" id="UP000184172"/>
    </source>
</evidence>
<accession>A0A1M6DRM9</accession>
<gene>
    <name evidence="1" type="ORF">SAMN04487908_10587</name>
</gene>
<proteinExistence type="predicted"/>
<dbReference type="Proteomes" id="UP000184172">
    <property type="component" value="Unassembled WGS sequence"/>
</dbReference>
<organism evidence="1 2">
    <name type="scientific">Aequorivita viscosa</name>
    <dbReference type="NCBI Taxonomy" id="797419"/>
    <lineage>
        <taxon>Bacteria</taxon>
        <taxon>Pseudomonadati</taxon>
        <taxon>Bacteroidota</taxon>
        <taxon>Flavobacteriia</taxon>
        <taxon>Flavobacteriales</taxon>
        <taxon>Flavobacteriaceae</taxon>
        <taxon>Aequorivita</taxon>
    </lineage>
</organism>
<dbReference type="RefSeq" id="WP_073215842.1">
    <property type="nucleotide sequence ID" value="NZ_FNNS01000006.1"/>
</dbReference>
<sequence length="250" mass="27740">MAKQVGIIRLKGTIDGINYYKHKTAGDLARRAGGGFSAETHKKGGNNRPRENASEFGHCSIVKRRFRFALSPFLCVRKEGGLHGRLMQLFLKLKVLDRVNIRGHRKVARGLEVPLGRQLLRNLVFTPQCSVIDILGAPINFDFTSRTLEVTNLDIKNVKFPSGATHLSFSLGLLHFDFDTLEYQLKTSAPLYMDRNFSGSSFEMNVALPEGSGMAMAVLGMKAYQEVEGTYYLLKSANSVGVENLGIKDL</sequence>